<organism evidence="2 3">
    <name type="scientific">Prosthecobacter debontii</name>
    <dbReference type="NCBI Taxonomy" id="48467"/>
    <lineage>
        <taxon>Bacteria</taxon>
        <taxon>Pseudomonadati</taxon>
        <taxon>Verrucomicrobiota</taxon>
        <taxon>Verrucomicrobiia</taxon>
        <taxon>Verrucomicrobiales</taxon>
        <taxon>Verrucomicrobiaceae</taxon>
        <taxon>Prosthecobacter</taxon>
    </lineage>
</organism>
<dbReference type="STRING" id="48467.SAMN02745166_03545"/>
<sequence length="271" mass="30934">MIEEITIDSWESLNLALFADTENKRTHRFRSNFAYRGVSNKDYSLKPGIARLTPPYPGMEENLLKQFKKYAARDVVERDTDWHWLTVAQHHGLPTRLLDWSYSPLIATHFATANLVSRTTPDAAIWKVNFAQVHELLQAKETKVLREYGSKIFSIDALCVGIPSIEALNGHSSSSNEVAVFFEPPSIDDRVINQFAYFSALSDPFLAFDDWLKHPTVSAKVDAKKIIIPSALKWEFRDKLDQCNINERVLMPGLDGLCAWLKRHYTPLSKP</sequence>
<evidence type="ECO:0000313" key="3">
    <source>
        <dbReference type="Proteomes" id="UP000190774"/>
    </source>
</evidence>
<dbReference type="Pfam" id="PF08867">
    <property type="entry name" value="FRG"/>
    <property type="match status" value="1"/>
</dbReference>
<name>A0A1T4YJY6_9BACT</name>
<reference evidence="3" key="1">
    <citation type="submission" date="2017-02" db="EMBL/GenBank/DDBJ databases">
        <authorList>
            <person name="Varghese N."/>
            <person name="Submissions S."/>
        </authorList>
    </citation>
    <scope>NUCLEOTIDE SEQUENCE [LARGE SCALE GENOMIC DNA]</scope>
    <source>
        <strain evidence="3">ATCC 700200</strain>
    </source>
</reference>
<protein>
    <submittedName>
        <fullName evidence="2">FRG domain-containing protein</fullName>
    </submittedName>
</protein>
<dbReference type="AlphaFoldDB" id="A0A1T4YJY6"/>
<dbReference type="RefSeq" id="WP_139373334.1">
    <property type="nucleotide sequence ID" value="NZ_FUYE01000013.1"/>
</dbReference>
<feature type="domain" description="FRG" evidence="1">
    <location>
        <begin position="29"/>
        <end position="126"/>
    </location>
</feature>
<evidence type="ECO:0000259" key="1">
    <source>
        <dbReference type="SMART" id="SM00901"/>
    </source>
</evidence>
<accession>A0A1T4YJY6</accession>
<gene>
    <name evidence="2" type="ORF">SAMN02745166_03545</name>
</gene>
<dbReference type="SMART" id="SM00901">
    <property type="entry name" value="FRG"/>
    <property type="match status" value="1"/>
</dbReference>
<dbReference type="Proteomes" id="UP000190774">
    <property type="component" value="Unassembled WGS sequence"/>
</dbReference>
<dbReference type="InterPro" id="IPR014966">
    <property type="entry name" value="FRG-dom"/>
</dbReference>
<keyword evidence="3" id="KW-1185">Reference proteome</keyword>
<dbReference type="OrthoDB" id="9816036at2"/>
<proteinExistence type="predicted"/>
<dbReference type="EMBL" id="FUYE01000013">
    <property type="protein sequence ID" value="SKB02109.1"/>
    <property type="molecule type" value="Genomic_DNA"/>
</dbReference>
<evidence type="ECO:0000313" key="2">
    <source>
        <dbReference type="EMBL" id="SKB02109.1"/>
    </source>
</evidence>